<dbReference type="AlphaFoldDB" id="D1PXA1"/>
<evidence type="ECO:0000313" key="2">
    <source>
        <dbReference type="EMBL" id="EFA43985.1"/>
    </source>
</evidence>
<dbReference type="HOGENOM" id="CLU_3203418_0_0_10"/>
<comment type="caution">
    <text evidence="2">The sequence shown here is derived from an EMBL/GenBank/DDBJ whole genome shotgun (WGS) entry which is preliminary data.</text>
</comment>
<gene>
    <name evidence="2" type="ORF">HMPREF0645_1586</name>
</gene>
<keyword evidence="3" id="KW-1185">Reference proteome</keyword>
<feature type="transmembrane region" description="Helical" evidence="1">
    <location>
        <begin position="12"/>
        <end position="33"/>
    </location>
</feature>
<reference evidence="2 3" key="1">
    <citation type="submission" date="2009-10" db="EMBL/GenBank/DDBJ databases">
        <authorList>
            <person name="Qin X."/>
            <person name="Bachman B."/>
            <person name="Battles P."/>
            <person name="Bell A."/>
            <person name="Bess C."/>
            <person name="Bickham C."/>
            <person name="Chaboub L."/>
            <person name="Chen D."/>
            <person name="Coyle M."/>
            <person name="Deiros D.R."/>
            <person name="Dinh H."/>
            <person name="Forbes L."/>
            <person name="Fowler G."/>
            <person name="Francisco L."/>
            <person name="Fu Q."/>
            <person name="Gubbala S."/>
            <person name="Hale W."/>
            <person name="Han Y."/>
            <person name="Hemphill L."/>
            <person name="Highlander S.K."/>
            <person name="Hirani K."/>
            <person name="Hogues M."/>
            <person name="Jackson L."/>
            <person name="Jakkamsetti A."/>
            <person name="Javaid M."/>
            <person name="Jiang H."/>
            <person name="Korchina V."/>
            <person name="Kovar C."/>
            <person name="Lara F."/>
            <person name="Lee S."/>
            <person name="Mata R."/>
            <person name="Mathew T."/>
            <person name="Moen C."/>
            <person name="Morales K."/>
            <person name="Munidasa M."/>
            <person name="Nazareth L."/>
            <person name="Ngo R."/>
            <person name="Nguyen L."/>
            <person name="Okwuonu G."/>
            <person name="Ongeri F."/>
            <person name="Patil S."/>
            <person name="Petrosino J."/>
            <person name="Pham C."/>
            <person name="Pham P."/>
            <person name="Pu L.-L."/>
            <person name="Puazo M."/>
            <person name="Raj R."/>
            <person name="Reid J."/>
            <person name="Rouhana J."/>
            <person name="Saada N."/>
            <person name="Shang Y."/>
            <person name="Simmons D."/>
            <person name="Thornton R."/>
            <person name="Warren J."/>
            <person name="Weissenberger G."/>
            <person name="Zhang J."/>
            <person name="Zhang L."/>
            <person name="Zhou C."/>
            <person name="Zhu D."/>
            <person name="Muzny D."/>
            <person name="Worley K."/>
            <person name="Gibbs R."/>
        </authorList>
    </citation>
    <scope>NUCLEOTIDE SEQUENCE [LARGE SCALE GENOMIC DNA]</scope>
    <source>
        <strain evidence="2 3">DSM 17361</strain>
    </source>
</reference>
<name>D1PXA1_9BACT</name>
<evidence type="ECO:0000256" key="1">
    <source>
        <dbReference type="SAM" id="Phobius"/>
    </source>
</evidence>
<organism evidence="2 3">
    <name type="scientific">Hallella bergensis DSM 17361</name>
    <dbReference type="NCBI Taxonomy" id="585502"/>
    <lineage>
        <taxon>Bacteria</taxon>
        <taxon>Pseudomonadati</taxon>
        <taxon>Bacteroidota</taxon>
        <taxon>Bacteroidia</taxon>
        <taxon>Bacteroidales</taxon>
        <taxon>Prevotellaceae</taxon>
        <taxon>Hallella</taxon>
    </lineage>
</organism>
<keyword evidence="1" id="KW-0472">Membrane</keyword>
<proteinExistence type="predicted"/>
<accession>D1PXA1</accession>
<keyword evidence="1" id="KW-0812">Transmembrane</keyword>
<evidence type="ECO:0000313" key="3">
    <source>
        <dbReference type="Proteomes" id="UP000003160"/>
    </source>
</evidence>
<keyword evidence="1" id="KW-1133">Transmembrane helix</keyword>
<sequence length="45" mass="5311">MLPTRTFPRIFISVLLGLVIYFDYLCTIISIFIDMDDYHAENINL</sequence>
<dbReference type="Proteomes" id="UP000003160">
    <property type="component" value="Unassembled WGS sequence"/>
</dbReference>
<protein>
    <submittedName>
        <fullName evidence="2">Uncharacterized protein</fullName>
    </submittedName>
</protein>
<dbReference type="EMBL" id="ACKS01000068">
    <property type="protein sequence ID" value="EFA43985.1"/>
    <property type="molecule type" value="Genomic_DNA"/>
</dbReference>